<feature type="domain" description="Glycosyl transferase family 1" evidence="2">
    <location>
        <begin position="217"/>
        <end position="351"/>
    </location>
</feature>
<gene>
    <name evidence="3" type="ORF">DWW18_20695</name>
</gene>
<reference evidence="3 4" key="1">
    <citation type="submission" date="2018-08" db="EMBL/GenBank/DDBJ databases">
        <title>A genome reference for cultivated species of the human gut microbiota.</title>
        <authorList>
            <person name="Zou Y."/>
            <person name="Xue W."/>
            <person name="Luo G."/>
        </authorList>
    </citation>
    <scope>NUCLEOTIDE SEQUENCE [LARGE SCALE GENOMIC DNA]</scope>
    <source>
        <strain evidence="3 4">AF14-49</strain>
    </source>
</reference>
<proteinExistence type="predicted"/>
<protein>
    <submittedName>
        <fullName evidence="3">Glycosyltransferase</fullName>
    </submittedName>
</protein>
<dbReference type="Proteomes" id="UP000283589">
    <property type="component" value="Unassembled WGS sequence"/>
</dbReference>
<dbReference type="Gene3D" id="3.40.50.2000">
    <property type="entry name" value="Glycogen Phosphorylase B"/>
    <property type="match status" value="2"/>
</dbReference>
<dbReference type="Pfam" id="PF00534">
    <property type="entry name" value="Glycos_transf_1"/>
    <property type="match status" value="1"/>
</dbReference>
<dbReference type="GO" id="GO:0016757">
    <property type="term" value="F:glycosyltransferase activity"/>
    <property type="evidence" value="ECO:0007669"/>
    <property type="project" value="InterPro"/>
</dbReference>
<dbReference type="EMBL" id="QRZA01000059">
    <property type="protein sequence ID" value="RGV30432.1"/>
    <property type="molecule type" value="Genomic_DNA"/>
</dbReference>
<dbReference type="InterPro" id="IPR001296">
    <property type="entry name" value="Glyco_trans_1"/>
</dbReference>
<accession>A0A412WT94</accession>
<dbReference type="AlphaFoldDB" id="A0A412WT94"/>
<evidence type="ECO:0000313" key="4">
    <source>
        <dbReference type="Proteomes" id="UP000283589"/>
    </source>
</evidence>
<sequence>MKHICFVASAFHRDDVLIVHRQGIFLVKAGYKVSYVTCDTLPDENRNGIIYRSTGRRAKNIIDRIFGNNKRLKKYLRTYPADIYQISEPELIPLGLHLKRKGYKVVFNLREYYPDYYSRKKAIPKVLKPWLYKFIEFYFRRTMKKYDALFNCMPEMTDYIRKVMPCRYFVDVANFPIVNRDFYLSYEDYCKRGDVINYFGSIYTISCQKEMLDALIDFPNVKYLLAGIFYNQDYYEQLKVHESWKQVEFINGFPREELANIIGRSSIGNVLRDFNKTETPQGSMSVIKIYETMEACVPIISPRVQLYEDMIKKYNCGICVDPHNVDEIKAAIETLTTNKEMAYLMGQNGRKAVLEEYSWDKEFEKYEDTITKIINEQIGI</sequence>
<name>A0A412WT94_9BACT</name>
<evidence type="ECO:0000256" key="1">
    <source>
        <dbReference type="ARBA" id="ARBA00022679"/>
    </source>
</evidence>
<keyword evidence="1 3" id="KW-0808">Transferase</keyword>
<evidence type="ECO:0000313" key="3">
    <source>
        <dbReference type="EMBL" id="RGV30432.1"/>
    </source>
</evidence>
<dbReference type="PANTHER" id="PTHR46401:SF2">
    <property type="entry name" value="GLYCOSYLTRANSFERASE WBBK-RELATED"/>
    <property type="match status" value="1"/>
</dbReference>
<dbReference type="RefSeq" id="WP_118261661.1">
    <property type="nucleotide sequence ID" value="NZ_CALBWO010000034.1"/>
</dbReference>
<organism evidence="3 4">
    <name type="scientific">Butyricimonas virosa</name>
    <dbReference type="NCBI Taxonomy" id="544645"/>
    <lineage>
        <taxon>Bacteria</taxon>
        <taxon>Pseudomonadati</taxon>
        <taxon>Bacteroidota</taxon>
        <taxon>Bacteroidia</taxon>
        <taxon>Bacteroidales</taxon>
        <taxon>Odoribacteraceae</taxon>
        <taxon>Butyricimonas</taxon>
    </lineage>
</organism>
<dbReference type="SUPFAM" id="SSF53756">
    <property type="entry name" value="UDP-Glycosyltransferase/glycogen phosphorylase"/>
    <property type="match status" value="1"/>
</dbReference>
<evidence type="ECO:0000259" key="2">
    <source>
        <dbReference type="Pfam" id="PF00534"/>
    </source>
</evidence>
<dbReference type="PANTHER" id="PTHR46401">
    <property type="entry name" value="GLYCOSYLTRANSFERASE WBBK-RELATED"/>
    <property type="match status" value="1"/>
</dbReference>
<comment type="caution">
    <text evidence="3">The sequence shown here is derived from an EMBL/GenBank/DDBJ whole genome shotgun (WGS) entry which is preliminary data.</text>
</comment>